<dbReference type="InterPro" id="IPR021109">
    <property type="entry name" value="Peptidase_aspartic_dom_sf"/>
</dbReference>
<dbReference type="EMBL" id="VEPZ02000998">
    <property type="protein sequence ID" value="KAE8703646.1"/>
    <property type="molecule type" value="Genomic_DNA"/>
</dbReference>
<evidence type="ECO:0000313" key="4">
    <source>
        <dbReference type="Proteomes" id="UP000436088"/>
    </source>
</evidence>
<sequence length="428" mass="47882">MIQSKLERDVSAFRPRNVATIHLACKYGDGALAGGYAFGTGLILWFTSLFGGKHPKLRQHLSSVVNILNFANTCLWDFFDHCGLISHNDATKPLSPLLSSSIPYLSACYRQCRLSYGHIPTLHPTPSWNPLNLTWFNSNTTLGLQLEVHHVDALSSEETLERLFDLRLQRDALRVETICSQVGTSPKQPLVNIHARRPEDVLGSVALLFPGSLKVVESTSRASVSELLLDPIFNPTKSRSFSGIPCGSPLCRSLDSSGWDAWRWDVVTPISGCSSVLRFVRPWPGRLSFPTQTGRRLNRKFSYCLVDRSASSKPSSMVFGDAAIPRTAVFTPLLTKPKLDTFYFVQLLGISVGKTSVKVPTVVLNFRGADVSLPVTNYLIPVDSRRTFCGYHEWFIINWKYPAARFPGCLRFSRFPDRVRAQCMRLKK</sequence>
<keyword evidence="4" id="KW-1185">Reference proteome</keyword>
<dbReference type="AlphaFoldDB" id="A0A6A3AHQ6"/>
<dbReference type="GO" id="GO:0008233">
    <property type="term" value="F:peptidase activity"/>
    <property type="evidence" value="ECO:0007669"/>
    <property type="project" value="UniProtKB-KW"/>
</dbReference>
<protein>
    <submittedName>
        <fullName evidence="3">Uncharacterized protein</fullName>
    </submittedName>
</protein>
<evidence type="ECO:0000313" key="3">
    <source>
        <dbReference type="EMBL" id="KAE8703646.1"/>
    </source>
</evidence>
<dbReference type="PANTHER" id="PTHR47967">
    <property type="entry name" value="OS07G0603500 PROTEIN-RELATED"/>
    <property type="match status" value="1"/>
</dbReference>
<reference evidence="3" key="1">
    <citation type="submission" date="2019-09" db="EMBL/GenBank/DDBJ databases">
        <title>Draft genome information of white flower Hibiscus syriacus.</title>
        <authorList>
            <person name="Kim Y.-M."/>
        </authorList>
    </citation>
    <scope>NUCLEOTIDE SEQUENCE [LARGE SCALE GENOMIC DNA]</scope>
    <source>
        <strain evidence="3">YM2019G1</strain>
    </source>
</reference>
<comment type="caution">
    <text evidence="3">The sequence shown here is derived from an EMBL/GenBank/DDBJ whole genome shotgun (WGS) entry which is preliminary data.</text>
</comment>
<organism evidence="3 4">
    <name type="scientific">Hibiscus syriacus</name>
    <name type="common">Rose of Sharon</name>
    <dbReference type="NCBI Taxonomy" id="106335"/>
    <lineage>
        <taxon>Eukaryota</taxon>
        <taxon>Viridiplantae</taxon>
        <taxon>Streptophyta</taxon>
        <taxon>Embryophyta</taxon>
        <taxon>Tracheophyta</taxon>
        <taxon>Spermatophyta</taxon>
        <taxon>Magnoliopsida</taxon>
        <taxon>eudicotyledons</taxon>
        <taxon>Gunneridae</taxon>
        <taxon>Pentapetalae</taxon>
        <taxon>rosids</taxon>
        <taxon>malvids</taxon>
        <taxon>Malvales</taxon>
        <taxon>Malvaceae</taxon>
        <taxon>Malvoideae</taxon>
        <taxon>Hibiscus</taxon>
    </lineage>
</organism>
<dbReference type="SUPFAM" id="SSF50630">
    <property type="entry name" value="Acid proteases"/>
    <property type="match status" value="1"/>
</dbReference>
<evidence type="ECO:0000256" key="1">
    <source>
        <dbReference type="ARBA" id="ARBA00022670"/>
    </source>
</evidence>
<accession>A0A6A3AHQ6</accession>
<dbReference type="GO" id="GO:0006508">
    <property type="term" value="P:proteolysis"/>
    <property type="evidence" value="ECO:0007669"/>
    <property type="project" value="UniProtKB-KW"/>
</dbReference>
<name>A0A6A3AHQ6_HIBSY</name>
<dbReference type="InterPro" id="IPR051708">
    <property type="entry name" value="Plant_Aspart_Prot_A1"/>
</dbReference>
<gene>
    <name evidence="3" type="ORF">F3Y22_tig00110467pilonHSYRG00196</name>
</gene>
<dbReference type="Proteomes" id="UP000436088">
    <property type="component" value="Unassembled WGS sequence"/>
</dbReference>
<proteinExistence type="predicted"/>
<keyword evidence="1" id="KW-0645">Protease</keyword>
<dbReference type="PANTHER" id="PTHR47967:SF60">
    <property type="entry name" value="PROTEIN ASPARTIC PROTEASE IN GUARD CELL 1-LIKE"/>
    <property type="match status" value="1"/>
</dbReference>
<evidence type="ECO:0000256" key="2">
    <source>
        <dbReference type="ARBA" id="ARBA00022801"/>
    </source>
</evidence>
<keyword evidence="2" id="KW-0378">Hydrolase</keyword>